<evidence type="ECO:0000313" key="3">
    <source>
        <dbReference type="Proteomes" id="UP000032352"/>
    </source>
</evidence>
<proteinExistence type="predicted"/>
<keyword evidence="3" id="KW-1185">Reference proteome</keyword>
<dbReference type="SUPFAM" id="SSF49384">
    <property type="entry name" value="Carbohydrate-binding domain"/>
    <property type="match status" value="1"/>
</dbReference>
<dbReference type="Gene3D" id="2.60.40.680">
    <property type="match status" value="1"/>
</dbReference>
<dbReference type="InterPro" id="IPR013424">
    <property type="entry name" value="Ice-binding_C"/>
</dbReference>
<dbReference type="NCBIfam" id="TIGR02595">
    <property type="entry name" value="PEP_CTERM"/>
    <property type="match status" value="1"/>
</dbReference>
<reference evidence="2 3" key="1">
    <citation type="journal article" date="2015" name="Genome Announc.">
        <title>Draft Genome Sequences of Marine Isolates of Thalassomonas viridans and Thalassomonas actiniarum.</title>
        <authorList>
            <person name="Olonade I."/>
            <person name="van Zyl L.J."/>
            <person name="Trindade M."/>
        </authorList>
    </citation>
    <scope>NUCLEOTIDE SEQUENCE [LARGE SCALE GENOMIC DNA]</scope>
    <source>
        <strain evidence="2 3">XOM25</strain>
    </source>
</reference>
<protein>
    <submittedName>
        <fullName evidence="2">PEP-CTERM sorting domain-containing protein</fullName>
    </submittedName>
</protein>
<evidence type="ECO:0000256" key="1">
    <source>
        <dbReference type="SAM" id="SignalP"/>
    </source>
</evidence>
<name>A0AAE9Z1D3_9GAMM</name>
<dbReference type="InterPro" id="IPR008965">
    <property type="entry name" value="CBM2/CBM3_carb-bd_dom_sf"/>
</dbReference>
<gene>
    <name evidence="2" type="ORF">SG34_018815</name>
</gene>
<dbReference type="EMBL" id="CP059733">
    <property type="protein sequence ID" value="WDE03437.1"/>
    <property type="molecule type" value="Genomic_DNA"/>
</dbReference>
<dbReference type="AlphaFoldDB" id="A0AAE9Z1D3"/>
<sequence>MRNFLILLAFLTGFNAHAGLIDIDLSAGQVLPGETLDITVTARDFGEFDYFDLDFTFDTTIFALDLGSIVTDLDPFGFVTSQTATGLAISFIDFAANSGDFLLAGFTLTALSPGSSSFTFQPDGSFYAPGNPTPLAGIDLSATASAQVLAQVPEPAGSALLLLSLAGLAFSRRVKR</sequence>
<accession>A0AAE9Z1D3</accession>
<dbReference type="GO" id="GO:0030246">
    <property type="term" value="F:carbohydrate binding"/>
    <property type="evidence" value="ECO:0007669"/>
    <property type="project" value="InterPro"/>
</dbReference>
<evidence type="ECO:0000313" key="2">
    <source>
        <dbReference type="EMBL" id="WDE03437.1"/>
    </source>
</evidence>
<feature type="signal peptide" evidence="1">
    <location>
        <begin position="1"/>
        <end position="18"/>
    </location>
</feature>
<organism evidence="2 3">
    <name type="scientific">Thalassomonas viridans</name>
    <dbReference type="NCBI Taxonomy" id="137584"/>
    <lineage>
        <taxon>Bacteria</taxon>
        <taxon>Pseudomonadati</taxon>
        <taxon>Pseudomonadota</taxon>
        <taxon>Gammaproteobacteria</taxon>
        <taxon>Alteromonadales</taxon>
        <taxon>Colwelliaceae</taxon>
        <taxon>Thalassomonas</taxon>
    </lineage>
</organism>
<feature type="chain" id="PRO_5042099065" evidence="1">
    <location>
        <begin position="19"/>
        <end position="176"/>
    </location>
</feature>
<dbReference type="KEGG" id="tvd:SG34_018815"/>
<dbReference type="Proteomes" id="UP000032352">
    <property type="component" value="Chromosome"/>
</dbReference>
<dbReference type="RefSeq" id="WP_044838184.1">
    <property type="nucleotide sequence ID" value="NZ_CP059733.1"/>
</dbReference>
<keyword evidence="1" id="KW-0732">Signal</keyword>
<reference evidence="2 3" key="2">
    <citation type="journal article" date="2022" name="Mar. Drugs">
        <title>Bioassay-Guided Fractionation Leads to the Detection of Cholic Acid Generated by the Rare Thalassomonas sp.</title>
        <authorList>
            <person name="Pheiffer F."/>
            <person name="Schneider Y.K."/>
            <person name="Hansen E.H."/>
            <person name="Andersen J.H."/>
            <person name="Isaksson J."/>
            <person name="Busche T."/>
            <person name="R C."/>
            <person name="Kalinowski J."/>
            <person name="Zyl L.V."/>
            <person name="Trindade M."/>
        </authorList>
    </citation>
    <scope>NUCLEOTIDE SEQUENCE [LARGE SCALE GENOMIC DNA]</scope>
    <source>
        <strain evidence="2 3">XOM25</strain>
    </source>
</reference>